<dbReference type="AlphaFoldDB" id="A0A7S4RAJ4"/>
<gene>
    <name evidence="2" type="ORF">DBRI00130_LOCUS15263</name>
</gene>
<protein>
    <submittedName>
        <fullName evidence="2">Uncharacterized protein</fullName>
    </submittedName>
</protein>
<evidence type="ECO:0000313" key="2">
    <source>
        <dbReference type="EMBL" id="CAE4607866.1"/>
    </source>
</evidence>
<accession>A0A7S4RAJ4</accession>
<name>A0A7S4RAJ4_9STRA</name>
<feature type="compositionally biased region" description="Low complexity" evidence="1">
    <location>
        <begin position="25"/>
        <end position="39"/>
    </location>
</feature>
<sequence length="260" mass="29329">MELPVVVEEEDEINNSKEILRTPRNNKSNAPFKSSSSSPMMAAASKLSPQMELRLRLLPRIVSYRKNAWISAEQEHEFLTQLSDTKYNNDNTKEATDAAAKKVKRALDDIENTRQQRDGNYPATISKKLILPEKDTNEAVTTTSPTFLTPQHSSLSTSTMEQIFVETCFFARLGFYQPPTCLKCAHATSVPKKSPPNKCNRLILWRKNATIPLHPATLEDNIVFIQCHVAHLLLKGACVDGVVWDKRCKRLLSSSLSSKW</sequence>
<dbReference type="EMBL" id="HBNS01019171">
    <property type="protein sequence ID" value="CAE4607866.1"/>
    <property type="molecule type" value="Transcribed_RNA"/>
</dbReference>
<feature type="region of interest" description="Disordered" evidence="1">
    <location>
        <begin position="14"/>
        <end position="39"/>
    </location>
</feature>
<evidence type="ECO:0000256" key="1">
    <source>
        <dbReference type="SAM" id="MobiDB-lite"/>
    </source>
</evidence>
<reference evidence="2" key="1">
    <citation type="submission" date="2021-01" db="EMBL/GenBank/DDBJ databases">
        <authorList>
            <person name="Corre E."/>
            <person name="Pelletier E."/>
            <person name="Niang G."/>
            <person name="Scheremetjew M."/>
            <person name="Finn R."/>
            <person name="Kale V."/>
            <person name="Holt S."/>
            <person name="Cochrane G."/>
            <person name="Meng A."/>
            <person name="Brown T."/>
            <person name="Cohen L."/>
        </authorList>
    </citation>
    <scope>NUCLEOTIDE SEQUENCE</scope>
    <source>
        <strain evidence="2">GSO104</strain>
    </source>
</reference>
<proteinExistence type="predicted"/>
<organism evidence="2">
    <name type="scientific">Ditylum brightwellii</name>
    <dbReference type="NCBI Taxonomy" id="49249"/>
    <lineage>
        <taxon>Eukaryota</taxon>
        <taxon>Sar</taxon>
        <taxon>Stramenopiles</taxon>
        <taxon>Ochrophyta</taxon>
        <taxon>Bacillariophyta</taxon>
        <taxon>Mediophyceae</taxon>
        <taxon>Lithodesmiophycidae</taxon>
        <taxon>Lithodesmiales</taxon>
        <taxon>Lithodesmiaceae</taxon>
        <taxon>Ditylum</taxon>
    </lineage>
</organism>